<comment type="caution">
    <text evidence="8">The sequence shown here is derived from an EMBL/GenBank/DDBJ whole genome shotgun (WGS) entry which is preliminary data.</text>
</comment>
<evidence type="ECO:0000256" key="6">
    <source>
        <dbReference type="ARBA" id="ARBA00022963"/>
    </source>
</evidence>
<keyword evidence="6" id="KW-0442">Lipid degradation</keyword>
<dbReference type="SUPFAM" id="SSF52266">
    <property type="entry name" value="SGNH hydrolase"/>
    <property type="match status" value="1"/>
</dbReference>
<keyword evidence="9" id="KW-1185">Reference proteome</keyword>
<evidence type="ECO:0000256" key="4">
    <source>
        <dbReference type="ARBA" id="ARBA00022729"/>
    </source>
</evidence>
<dbReference type="Pfam" id="PF00657">
    <property type="entry name" value="Lipase_GDSL"/>
    <property type="match status" value="1"/>
</dbReference>
<organism evidence="8 9">
    <name type="scientific">Cuscuta europaea</name>
    <name type="common">European dodder</name>
    <dbReference type="NCBI Taxonomy" id="41803"/>
    <lineage>
        <taxon>Eukaryota</taxon>
        <taxon>Viridiplantae</taxon>
        <taxon>Streptophyta</taxon>
        <taxon>Embryophyta</taxon>
        <taxon>Tracheophyta</taxon>
        <taxon>Spermatophyta</taxon>
        <taxon>Magnoliopsida</taxon>
        <taxon>eudicotyledons</taxon>
        <taxon>Gunneridae</taxon>
        <taxon>Pentapetalae</taxon>
        <taxon>asterids</taxon>
        <taxon>lamiids</taxon>
        <taxon>Solanales</taxon>
        <taxon>Convolvulaceae</taxon>
        <taxon>Cuscuteae</taxon>
        <taxon>Cuscuta</taxon>
        <taxon>Cuscuta subgen. Cuscuta</taxon>
    </lineage>
</organism>
<accession>A0A9P0ZRY3</accession>
<keyword evidence="4" id="KW-0732">Signal</keyword>
<dbReference type="EMBL" id="CAMAPE010000052">
    <property type="protein sequence ID" value="CAH9109252.1"/>
    <property type="molecule type" value="Genomic_DNA"/>
</dbReference>
<keyword evidence="3" id="KW-0964">Secreted</keyword>
<keyword evidence="5" id="KW-0378">Hydrolase</keyword>
<gene>
    <name evidence="8" type="ORF">CEURO_LOCUS18429</name>
</gene>
<dbReference type="PANTHER" id="PTHR45650">
    <property type="entry name" value="GDSL-LIKE LIPASE/ACYLHYDROLASE-RELATED"/>
    <property type="match status" value="1"/>
</dbReference>
<dbReference type="Proteomes" id="UP001152484">
    <property type="component" value="Unassembled WGS sequence"/>
</dbReference>
<dbReference type="InterPro" id="IPR001087">
    <property type="entry name" value="GDSL"/>
</dbReference>
<comment type="subcellular location">
    <subcellularLocation>
        <location evidence="1">Secreted</location>
    </subcellularLocation>
</comment>
<name>A0A9P0ZRY3_CUSEU</name>
<dbReference type="CDD" id="cd01837">
    <property type="entry name" value="SGNH_plant_lipase_like"/>
    <property type="match status" value="1"/>
</dbReference>
<evidence type="ECO:0000313" key="8">
    <source>
        <dbReference type="EMBL" id="CAH9109252.1"/>
    </source>
</evidence>
<evidence type="ECO:0000256" key="1">
    <source>
        <dbReference type="ARBA" id="ARBA00004613"/>
    </source>
</evidence>
<protein>
    <submittedName>
        <fullName evidence="8">Uncharacterized protein</fullName>
    </submittedName>
</protein>
<proteinExistence type="inferred from homology"/>
<dbReference type="InterPro" id="IPR036514">
    <property type="entry name" value="SGNH_hydro_sf"/>
</dbReference>
<comment type="similarity">
    <text evidence="2">Belongs to the 'GDSL' lipolytic enzyme family.</text>
</comment>
<dbReference type="PANTHER" id="PTHR45650:SF31">
    <property type="entry name" value="ZINC FINGER PROTEIN"/>
    <property type="match status" value="1"/>
</dbReference>
<keyword evidence="7" id="KW-0443">Lipid metabolism</keyword>
<dbReference type="GO" id="GO:0016042">
    <property type="term" value="P:lipid catabolic process"/>
    <property type="evidence" value="ECO:0007669"/>
    <property type="project" value="UniProtKB-KW"/>
</dbReference>
<dbReference type="Gene3D" id="3.40.50.1110">
    <property type="entry name" value="SGNH hydrolase"/>
    <property type="match status" value="1"/>
</dbReference>
<dbReference type="AlphaFoldDB" id="A0A9P0ZRY3"/>
<evidence type="ECO:0000313" key="9">
    <source>
        <dbReference type="Proteomes" id="UP001152484"/>
    </source>
</evidence>
<evidence type="ECO:0000256" key="7">
    <source>
        <dbReference type="ARBA" id="ARBA00023098"/>
    </source>
</evidence>
<dbReference type="GO" id="GO:0005576">
    <property type="term" value="C:extracellular region"/>
    <property type="evidence" value="ECO:0007669"/>
    <property type="project" value="UniProtKB-SubCell"/>
</dbReference>
<dbReference type="InterPro" id="IPR051238">
    <property type="entry name" value="GDSL_esterase/lipase"/>
</dbReference>
<reference evidence="8" key="1">
    <citation type="submission" date="2022-07" db="EMBL/GenBank/DDBJ databases">
        <authorList>
            <person name="Macas J."/>
            <person name="Novak P."/>
            <person name="Neumann P."/>
        </authorList>
    </citation>
    <scope>NUCLEOTIDE SEQUENCE</scope>
</reference>
<dbReference type="GO" id="GO:0016788">
    <property type="term" value="F:hydrolase activity, acting on ester bonds"/>
    <property type="evidence" value="ECO:0007669"/>
    <property type="project" value="InterPro"/>
</dbReference>
<dbReference type="OrthoDB" id="1600564at2759"/>
<dbReference type="InterPro" id="IPR035669">
    <property type="entry name" value="SGNH_plant_lipase-like"/>
</dbReference>
<evidence type="ECO:0000256" key="5">
    <source>
        <dbReference type="ARBA" id="ARBA00022801"/>
    </source>
</evidence>
<evidence type="ECO:0000256" key="3">
    <source>
        <dbReference type="ARBA" id="ARBA00022525"/>
    </source>
</evidence>
<evidence type="ECO:0000256" key="2">
    <source>
        <dbReference type="ARBA" id="ARBA00008668"/>
    </source>
</evidence>
<sequence length="344" mass="37629">MGGAGRGLVPAMFIFGDSLVDNGNNNNLFSLAKANYPPYGIDFNQGPTGRFSNGYTIVDEIGELLGLPFAPAFSDPPTIDQMRFGVNYASAAAGILDITGEHFVERVPFNEQIANFAKTIDILSGNLSADVVKGDIPYSVLFVGMGSNDYLNNYFLPGYPTSMTYNPQQFADLLIQQYTQQLTRLYNLGGRKFVLGGVGALGCIPTMLARTENGKCLDGVNEAIAPFNANMKQMIDNFKSTLPDAKFVFLDTQNMFSNITANSKTYGFNVTDRGCCGVGKLNGQVTCLPYEVPCTNREEYIFWDAYHPTSSVNVLLGKMSFNGGPDLVYPINIEQLVKNEVWPF</sequence>